<dbReference type="EC" id="2.7.10.1" evidence="2"/>
<dbReference type="FunFam" id="3.30.200.20:FF:000678">
    <property type="entry name" value="Tyrosine kinase receptor"/>
    <property type="match status" value="1"/>
</dbReference>
<keyword evidence="10 17" id="KW-0472">Membrane</keyword>
<dbReference type="Proteomes" id="UP000494165">
    <property type="component" value="Unassembled WGS sequence"/>
</dbReference>
<reference evidence="20 21" key="1">
    <citation type="submission" date="2020-04" db="EMBL/GenBank/DDBJ databases">
        <authorList>
            <person name="Alioto T."/>
            <person name="Alioto T."/>
            <person name="Gomez Garrido J."/>
        </authorList>
    </citation>
    <scope>NUCLEOTIDE SEQUENCE [LARGE SCALE GENOMIC DNA]</scope>
</reference>
<dbReference type="Gene3D" id="2.60.40.60">
    <property type="entry name" value="Cadherins"/>
    <property type="match status" value="1"/>
</dbReference>
<comment type="subcellular location">
    <subcellularLocation>
        <location evidence="1">Membrane</location>
        <topology evidence="1">Single-pass type I membrane protein</topology>
    </subcellularLocation>
</comment>
<evidence type="ECO:0000256" key="14">
    <source>
        <dbReference type="PROSITE-ProRule" id="PRU00043"/>
    </source>
</evidence>
<keyword evidence="14" id="KW-0106">Calcium</keyword>
<sequence length="657" mass="73653">MSSTSTFHADPHALFFFPSFTPASTVNEINLFAKQLHFCLNKFGVLLNKRNSIFFPVVFSFNSPPLVVVNREWQVPATDPIGSVVVRADARDTDGDAVTFGLEQTSPDHFGHLDAPAPFRIDNQTGVVYVNESLVDYDNKQFFLYVTVNDSFASSKTEVRVRIGPQKTGPSFHPPPPPPVPPFPAIPSFNPTVPPATRSTGKRRKSTTTTTTTTEIPKEITELPAVRSTSSLSNLSSKNATDQQKPPPTPSSDSLASTILPALAIGAVLAIAATSILYIFRQRICRKAETKDQLRKDSGGMALQTSTGNWSSQRPPLNRYESAWSRDTTISQLEPGLAEKAAQEDRWEFPRHRLKVFHILGEGCFGQVWKCEAIDIDGREGPSVVAVKTLKDNAGDKEREDLQQELQVMKTLDPHPNVVRLLGCCTEKEPLFVIMEYASLGKLQSFLRNSRADRQYGNLHGRSDSLTSRELTSFMYQVARGMEYLSCKGIVHRDLAARNVLLTTDRVCKVADFGFARDLASKLVYERKSEGRLPIRWMAPESLYDNIFSAKSDVWSFGVFMWEVVTLGSTPYPGLAAAEVVKKVRDGVRLEKPEHCRREIYNIMFYCWDKSPQERPSFSETVELLEKLLVSETDYIELERFPDHSYYNMVSLSGEKI</sequence>
<dbReference type="InterPro" id="IPR000719">
    <property type="entry name" value="Prot_kinase_dom"/>
</dbReference>
<keyword evidence="5" id="KW-0732">Signal</keyword>
<evidence type="ECO:0000313" key="20">
    <source>
        <dbReference type="EMBL" id="CAB3377467.1"/>
    </source>
</evidence>
<dbReference type="InterPro" id="IPR015919">
    <property type="entry name" value="Cadherin-like_sf"/>
</dbReference>
<dbReference type="SMART" id="SM00219">
    <property type="entry name" value="TyrKc"/>
    <property type="match status" value="1"/>
</dbReference>
<evidence type="ECO:0000256" key="9">
    <source>
        <dbReference type="ARBA" id="ARBA00022989"/>
    </source>
</evidence>
<dbReference type="InterPro" id="IPR020635">
    <property type="entry name" value="Tyr_kinase_cat_dom"/>
</dbReference>
<dbReference type="PROSITE" id="PS50268">
    <property type="entry name" value="CADHERIN_2"/>
    <property type="match status" value="1"/>
</dbReference>
<evidence type="ECO:0000256" key="6">
    <source>
        <dbReference type="ARBA" id="ARBA00022741"/>
    </source>
</evidence>
<evidence type="ECO:0000256" key="8">
    <source>
        <dbReference type="ARBA" id="ARBA00022840"/>
    </source>
</evidence>
<dbReference type="PANTHER" id="PTHR24416:SF621">
    <property type="entry name" value="TYROSINE KINASE RECEPTOR CAD96CA"/>
    <property type="match status" value="1"/>
</dbReference>
<dbReference type="CDD" id="cd00192">
    <property type="entry name" value="PTKc"/>
    <property type="match status" value="1"/>
</dbReference>
<comment type="caution">
    <text evidence="20">The sequence shown here is derived from an EMBL/GenBank/DDBJ whole genome shotgun (WGS) entry which is preliminary data.</text>
</comment>
<dbReference type="SUPFAM" id="SSF56112">
    <property type="entry name" value="Protein kinase-like (PK-like)"/>
    <property type="match status" value="1"/>
</dbReference>
<feature type="transmembrane region" description="Helical" evidence="17">
    <location>
        <begin position="259"/>
        <end position="280"/>
    </location>
</feature>
<dbReference type="PANTHER" id="PTHR24416">
    <property type="entry name" value="TYROSINE-PROTEIN KINASE RECEPTOR"/>
    <property type="match status" value="1"/>
</dbReference>
<gene>
    <name evidence="20" type="ORF">CLODIP_2_CD15581</name>
</gene>
<comment type="catalytic activity">
    <reaction evidence="13">
        <text>L-tyrosyl-[protein] + ATP = O-phospho-L-tyrosyl-[protein] + ADP + H(+)</text>
        <dbReference type="Rhea" id="RHEA:10596"/>
        <dbReference type="Rhea" id="RHEA-COMP:10136"/>
        <dbReference type="Rhea" id="RHEA-COMP:20101"/>
        <dbReference type="ChEBI" id="CHEBI:15378"/>
        <dbReference type="ChEBI" id="CHEBI:30616"/>
        <dbReference type="ChEBI" id="CHEBI:46858"/>
        <dbReference type="ChEBI" id="CHEBI:61978"/>
        <dbReference type="ChEBI" id="CHEBI:456216"/>
        <dbReference type="EC" id="2.7.10.1"/>
    </reaction>
</comment>
<protein>
    <recommendedName>
        <fullName evidence="2">receptor protein-tyrosine kinase</fullName>
        <ecNumber evidence="2">2.7.10.1</ecNumber>
    </recommendedName>
</protein>
<dbReference type="InterPro" id="IPR001245">
    <property type="entry name" value="Ser-Thr/Tyr_kinase_cat_dom"/>
</dbReference>
<dbReference type="FunFam" id="1.10.510.10:FF:000190">
    <property type="entry name" value="Proto-oncogene tyrosine-protein kinase receptor Ret"/>
    <property type="match status" value="1"/>
</dbReference>
<accession>A0A8S1D7N8</accession>
<evidence type="ECO:0000256" key="16">
    <source>
        <dbReference type="SAM" id="MobiDB-lite"/>
    </source>
</evidence>
<evidence type="ECO:0000256" key="15">
    <source>
        <dbReference type="PROSITE-ProRule" id="PRU10141"/>
    </source>
</evidence>
<feature type="compositionally biased region" description="Low complexity" evidence="16">
    <location>
        <begin position="228"/>
        <end position="237"/>
    </location>
</feature>
<dbReference type="Pfam" id="PF07714">
    <property type="entry name" value="PK_Tyr_Ser-Thr"/>
    <property type="match status" value="1"/>
</dbReference>
<keyword evidence="3" id="KW-0808">Transferase</keyword>
<dbReference type="SUPFAM" id="SSF49313">
    <property type="entry name" value="Cadherin-like"/>
    <property type="match status" value="1"/>
</dbReference>
<feature type="region of interest" description="Disordered" evidence="16">
    <location>
        <begin position="164"/>
        <end position="254"/>
    </location>
</feature>
<evidence type="ECO:0000256" key="7">
    <source>
        <dbReference type="ARBA" id="ARBA00022777"/>
    </source>
</evidence>
<dbReference type="GO" id="GO:1902533">
    <property type="term" value="P:positive regulation of intracellular signal transduction"/>
    <property type="evidence" value="ECO:0007669"/>
    <property type="project" value="UniProtKB-ARBA"/>
</dbReference>
<dbReference type="GO" id="GO:0005886">
    <property type="term" value="C:plasma membrane"/>
    <property type="evidence" value="ECO:0007669"/>
    <property type="project" value="TreeGrafter"/>
</dbReference>
<keyword evidence="7" id="KW-0418">Kinase</keyword>
<dbReference type="GO" id="GO:0005524">
    <property type="term" value="F:ATP binding"/>
    <property type="evidence" value="ECO:0007669"/>
    <property type="project" value="UniProtKB-UniRule"/>
</dbReference>
<feature type="domain" description="Protein kinase" evidence="18">
    <location>
        <begin position="354"/>
        <end position="629"/>
    </location>
</feature>
<dbReference type="Gene3D" id="1.10.510.10">
    <property type="entry name" value="Transferase(Phosphotransferase) domain 1"/>
    <property type="match status" value="1"/>
</dbReference>
<evidence type="ECO:0000256" key="1">
    <source>
        <dbReference type="ARBA" id="ARBA00004479"/>
    </source>
</evidence>
<evidence type="ECO:0000256" key="13">
    <source>
        <dbReference type="ARBA" id="ARBA00051243"/>
    </source>
</evidence>
<dbReference type="GO" id="GO:0005509">
    <property type="term" value="F:calcium ion binding"/>
    <property type="evidence" value="ECO:0007669"/>
    <property type="project" value="UniProtKB-UniRule"/>
</dbReference>
<evidence type="ECO:0000313" key="21">
    <source>
        <dbReference type="Proteomes" id="UP000494165"/>
    </source>
</evidence>
<dbReference type="InterPro" id="IPR050122">
    <property type="entry name" value="RTK"/>
</dbReference>
<dbReference type="InterPro" id="IPR011009">
    <property type="entry name" value="Kinase-like_dom_sf"/>
</dbReference>
<evidence type="ECO:0000259" key="18">
    <source>
        <dbReference type="PROSITE" id="PS50011"/>
    </source>
</evidence>
<evidence type="ECO:0000256" key="12">
    <source>
        <dbReference type="ARBA" id="ARBA00023180"/>
    </source>
</evidence>
<name>A0A8S1D7N8_9INSE</name>
<organism evidence="20 21">
    <name type="scientific">Cloeon dipterum</name>
    <dbReference type="NCBI Taxonomy" id="197152"/>
    <lineage>
        <taxon>Eukaryota</taxon>
        <taxon>Metazoa</taxon>
        <taxon>Ecdysozoa</taxon>
        <taxon>Arthropoda</taxon>
        <taxon>Hexapoda</taxon>
        <taxon>Insecta</taxon>
        <taxon>Pterygota</taxon>
        <taxon>Palaeoptera</taxon>
        <taxon>Ephemeroptera</taxon>
        <taxon>Pisciforma</taxon>
        <taxon>Baetidae</taxon>
        <taxon>Cloeon</taxon>
    </lineage>
</organism>
<evidence type="ECO:0000256" key="2">
    <source>
        <dbReference type="ARBA" id="ARBA00011902"/>
    </source>
</evidence>
<keyword evidence="6 15" id="KW-0547">Nucleotide-binding</keyword>
<dbReference type="PRINTS" id="PR00109">
    <property type="entry name" value="TYRKINASE"/>
</dbReference>
<keyword evidence="21" id="KW-1185">Reference proteome</keyword>
<dbReference type="PROSITE" id="PS50011">
    <property type="entry name" value="PROTEIN_KINASE_DOM"/>
    <property type="match status" value="1"/>
</dbReference>
<dbReference type="OrthoDB" id="3256376at2759"/>
<evidence type="ECO:0000256" key="11">
    <source>
        <dbReference type="ARBA" id="ARBA00023137"/>
    </source>
</evidence>
<dbReference type="InterPro" id="IPR008266">
    <property type="entry name" value="Tyr_kinase_AS"/>
</dbReference>
<dbReference type="Gene3D" id="3.30.200.20">
    <property type="entry name" value="Phosphorylase Kinase, domain 1"/>
    <property type="match status" value="1"/>
</dbReference>
<dbReference type="GO" id="GO:0007156">
    <property type="term" value="P:homophilic cell adhesion via plasma membrane adhesion molecules"/>
    <property type="evidence" value="ECO:0007669"/>
    <property type="project" value="InterPro"/>
</dbReference>
<evidence type="ECO:0000256" key="3">
    <source>
        <dbReference type="ARBA" id="ARBA00022679"/>
    </source>
</evidence>
<dbReference type="GO" id="GO:0007169">
    <property type="term" value="P:cell surface receptor protein tyrosine kinase signaling pathway"/>
    <property type="evidence" value="ECO:0007669"/>
    <property type="project" value="TreeGrafter"/>
</dbReference>
<evidence type="ECO:0000256" key="17">
    <source>
        <dbReference type="SAM" id="Phobius"/>
    </source>
</evidence>
<keyword evidence="8 15" id="KW-0067">ATP-binding</keyword>
<evidence type="ECO:0000256" key="5">
    <source>
        <dbReference type="ARBA" id="ARBA00022729"/>
    </source>
</evidence>
<dbReference type="PROSITE" id="PS00109">
    <property type="entry name" value="PROTEIN_KINASE_TYR"/>
    <property type="match status" value="1"/>
</dbReference>
<keyword evidence="4 17" id="KW-0812">Transmembrane</keyword>
<dbReference type="GO" id="GO:0043235">
    <property type="term" value="C:receptor complex"/>
    <property type="evidence" value="ECO:0007669"/>
    <property type="project" value="TreeGrafter"/>
</dbReference>
<feature type="domain" description="Cadherin" evidence="19">
    <location>
        <begin position="74"/>
        <end position="172"/>
    </location>
</feature>
<keyword evidence="12" id="KW-0325">Glycoprotein</keyword>
<dbReference type="InterPro" id="IPR002126">
    <property type="entry name" value="Cadherin-like_dom"/>
</dbReference>
<dbReference type="CDD" id="cd11304">
    <property type="entry name" value="Cadherin_repeat"/>
    <property type="match status" value="1"/>
</dbReference>
<evidence type="ECO:0000259" key="19">
    <source>
        <dbReference type="PROSITE" id="PS50268"/>
    </source>
</evidence>
<feature type="compositionally biased region" description="Pro residues" evidence="16">
    <location>
        <begin position="172"/>
        <end position="185"/>
    </location>
</feature>
<evidence type="ECO:0000256" key="4">
    <source>
        <dbReference type="ARBA" id="ARBA00022692"/>
    </source>
</evidence>
<dbReference type="GO" id="GO:0004714">
    <property type="term" value="F:transmembrane receptor protein tyrosine kinase activity"/>
    <property type="evidence" value="ECO:0007669"/>
    <property type="project" value="UniProtKB-EC"/>
</dbReference>
<dbReference type="PROSITE" id="PS00107">
    <property type="entry name" value="PROTEIN_KINASE_ATP"/>
    <property type="match status" value="1"/>
</dbReference>
<keyword evidence="11" id="KW-0829">Tyrosine-protein kinase</keyword>
<proteinExistence type="predicted"/>
<dbReference type="AlphaFoldDB" id="A0A8S1D7N8"/>
<dbReference type="EMBL" id="CADEPI010000145">
    <property type="protein sequence ID" value="CAB3377467.1"/>
    <property type="molecule type" value="Genomic_DNA"/>
</dbReference>
<evidence type="ECO:0000256" key="10">
    <source>
        <dbReference type="ARBA" id="ARBA00023136"/>
    </source>
</evidence>
<feature type="binding site" evidence="15">
    <location>
        <position position="388"/>
    </location>
    <ligand>
        <name>ATP</name>
        <dbReference type="ChEBI" id="CHEBI:30616"/>
    </ligand>
</feature>
<dbReference type="InterPro" id="IPR017441">
    <property type="entry name" value="Protein_kinase_ATP_BS"/>
</dbReference>
<keyword evidence="9 17" id="KW-1133">Transmembrane helix</keyword>